<dbReference type="Gene3D" id="1.20.1220.20">
    <property type="entry name" value="Uncharcterised protein PF01724"/>
    <property type="match status" value="1"/>
</dbReference>
<accession>A0ABV4TZ95</accession>
<dbReference type="Pfam" id="PF01724">
    <property type="entry name" value="DUF29"/>
    <property type="match status" value="1"/>
</dbReference>
<dbReference type="Proteomes" id="UP001575181">
    <property type="component" value="Unassembled WGS sequence"/>
</dbReference>
<protein>
    <submittedName>
        <fullName evidence="1">DUF29 family protein</fullName>
    </submittedName>
</protein>
<sequence>MATHDEDFARWCHNQATRLREIEGVGHVLLPGIDVANVAEEIESWARHQLHEATRFAEEVVATTLALSRRKDLPWGVFEYWDDRQNIARDWLAAQIDQSPSLRPRLESQMGAINPAGHIQAELLFCLAGLQPPEFAPPGFTLADLLMEANP</sequence>
<proteinExistence type="predicted"/>
<organism evidence="1 2">
    <name type="scientific">Thiohalorhabdus methylotrophus</name>
    <dbReference type="NCBI Taxonomy" id="3242694"/>
    <lineage>
        <taxon>Bacteria</taxon>
        <taxon>Pseudomonadati</taxon>
        <taxon>Pseudomonadota</taxon>
        <taxon>Gammaproteobacteria</taxon>
        <taxon>Thiohalorhabdales</taxon>
        <taxon>Thiohalorhabdaceae</taxon>
        <taxon>Thiohalorhabdus</taxon>
    </lineage>
</organism>
<name>A0ABV4TZ95_9GAMM</name>
<evidence type="ECO:0000313" key="2">
    <source>
        <dbReference type="Proteomes" id="UP001575181"/>
    </source>
</evidence>
<dbReference type="RefSeq" id="WP_373657196.1">
    <property type="nucleotide sequence ID" value="NZ_JBGUAW010000013.1"/>
</dbReference>
<gene>
    <name evidence="1" type="ORF">ACERLL_16485</name>
</gene>
<reference evidence="1 2" key="1">
    <citation type="submission" date="2024-08" db="EMBL/GenBank/DDBJ databases">
        <title>Whole-genome sequencing of halo(alkali)philic microorganisms from hypersaline lakes.</title>
        <authorList>
            <person name="Sorokin D.Y."/>
            <person name="Merkel A.Y."/>
            <person name="Messina E."/>
            <person name="Yakimov M."/>
        </authorList>
    </citation>
    <scope>NUCLEOTIDE SEQUENCE [LARGE SCALE GENOMIC DNA]</scope>
    <source>
        <strain evidence="1 2">Cl-TMA</strain>
    </source>
</reference>
<dbReference type="EMBL" id="JBGUAW010000013">
    <property type="protein sequence ID" value="MFA9462409.1"/>
    <property type="molecule type" value="Genomic_DNA"/>
</dbReference>
<comment type="caution">
    <text evidence="1">The sequence shown here is derived from an EMBL/GenBank/DDBJ whole genome shotgun (WGS) entry which is preliminary data.</text>
</comment>
<evidence type="ECO:0000313" key="1">
    <source>
        <dbReference type="EMBL" id="MFA9462409.1"/>
    </source>
</evidence>
<keyword evidence="2" id="KW-1185">Reference proteome</keyword>